<evidence type="ECO:0000259" key="5">
    <source>
        <dbReference type="SMART" id="SM01217"/>
    </source>
</evidence>
<evidence type="ECO:0000313" key="6">
    <source>
        <dbReference type="EMBL" id="PWG63823.1"/>
    </source>
</evidence>
<keyword evidence="3" id="KW-0119">Carbohydrate metabolism</keyword>
<sequence>MTTITEANKTKARALLAELTLDEKIDMIHAAGLFRTEGVPRLGIPPFKMDDGPMGPREELHNDNWAPLYNTRDRVTYLPSGSAVASTWNRDLAHAAGQVLGAEARGRGKDVILGPSINIKRSPLCGRNFEYMSEDPYLTGEQGVAFIKGVQESDVAACAKHYAANSQETDRLEVDETISERALREIYLPAFEDAVKRGGVLSLMGAYNLVNGEQCCESKRLLDDILRDEWGFRGFVVSDWSAVKRTVASARVGLDVEMSVTPNFDEYYFANPLRKAVAAGEVSETDIDIKVERVLAVMDALHMLPDSDGDSDGSRPARKAGSYATLAHAQAALDVARESIVLLKNDADESGRTLLPLDEHALRRVLVVGANADRIHSNGGGSAVIKALHEVTPILGLNGQLGGNVEIEYALGYDAKQVVQDDSWQEESLENSVGSASDDAERAAHLREEAVTLAREYAAAGDPVIFVGGLDHEHDLEGRDRENIALPYGQDELISALLDAAPDTILVFVAGSPVAMPWADRARAIVWNWYNGCESGTALAETLLGRVNPSGHLPETFPVALEDSPAHAIGTFGPGLHVRYDEDIYVGYRYFSTRGVPVRFPFGHGLGYTTFTYADLDVRRVDGDVRIAFTVENTGDRAGKAVPQVYFGLEGTGEDRPAKELRGFTKVALEPGERRQVELVLPAAKALRYWSNEAGEYALAPTARVFVGESVADIRLTGVLGACDAADAEVTESVADVAITA</sequence>
<dbReference type="PANTHER" id="PTHR42715">
    <property type="entry name" value="BETA-GLUCOSIDASE"/>
    <property type="match status" value="1"/>
</dbReference>
<dbReference type="Gene3D" id="3.20.20.300">
    <property type="entry name" value="Glycoside hydrolase, family 3, N-terminal domain"/>
    <property type="match status" value="1"/>
</dbReference>
<keyword evidence="4" id="KW-0326">Glycosidase</keyword>
<accession>A0A2U2N414</accession>
<name>A0A2U2N414_9BIFI</name>
<dbReference type="Gene3D" id="3.40.50.1700">
    <property type="entry name" value="Glycoside hydrolase family 3 C-terminal domain"/>
    <property type="match status" value="1"/>
</dbReference>
<dbReference type="InterPro" id="IPR017853">
    <property type="entry name" value="GH"/>
</dbReference>
<dbReference type="Pfam" id="PF01915">
    <property type="entry name" value="Glyco_hydro_3_C"/>
    <property type="match status" value="1"/>
</dbReference>
<comment type="caution">
    <text evidence="6">The sequence shown here is derived from an EMBL/GenBank/DDBJ whole genome shotgun (WGS) entry which is preliminary data.</text>
</comment>
<evidence type="ECO:0000256" key="4">
    <source>
        <dbReference type="RuleBase" id="RU361161"/>
    </source>
</evidence>
<dbReference type="PRINTS" id="PR00133">
    <property type="entry name" value="GLHYDRLASE3"/>
</dbReference>
<dbReference type="AlphaFoldDB" id="A0A2U2N414"/>
<dbReference type="InterPro" id="IPR013783">
    <property type="entry name" value="Ig-like_fold"/>
</dbReference>
<comment type="similarity">
    <text evidence="1 4">Belongs to the glycosyl hydrolase 3 family.</text>
</comment>
<dbReference type="InterPro" id="IPR019800">
    <property type="entry name" value="Glyco_hydro_3_AS"/>
</dbReference>
<feature type="domain" description="Fibronectin type III-like" evidence="5">
    <location>
        <begin position="641"/>
        <end position="711"/>
    </location>
</feature>
<dbReference type="GO" id="GO:0004553">
    <property type="term" value="F:hydrolase activity, hydrolyzing O-glycosyl compounds"/>
    <property type="evidence" value="ECO:0007669"/>
    <property type="project" value="InterPro"/>
</dbReference>
<evidence type="ECO:0000256" key="3">
    <source>
        <dbReference type="ARBA" id="ARBA00023277"/>
    </source>
</evidence>
<dbReference type="SMART" id="SM01217">
    <property type="entry name" value="Fn3_like"/>
    <property type="match status" value="1"/>
</dbReference>
<dbReference type="Pfam" id="PF00933">
    <property type="entry name" value="Glyco_hydro_3"/>
    <property type="match status" value="1"/>
</dbReference>
<dbReference type="OrthoDB" id="3187421at2"/>
<dbReference type="Gene3D" id="2.60.40.10">
    <property type="entry name" value="Immunoglobulins"/>
    <property type="match status" value="1"/>
</dbReference>
<dbReference type="InterPro" id="IPR036962">
    <property type="entry name" value="Glyco_hydro_3_N_sf"/>
</dbReference>
<dbReference type="SUPFAM" id="SSF51445">
    <property type="entry name" value="(Trans)glycosidases"/>
    <property type="match status" value="1"/>
</dbReference>
<dbReference type="RefSeq" id="WP_109057668.1">
    <property type="nucleotide sequence ID" value="NZ_QFFM01000022.1"/>
</dbReference>
<evidence type="ECO:0000256" key="1">
    <source>
        <dbReference type="ARBA" id="ARBA00005336"/>
    </source>
</evidence>
<evidence type="ECO:0000313" key="7">
    <source>
        <dbReference type="Proteomes" id="UP000245876"/>
    </source>
</evidence>
<protein>
    <submittedName>
        <fullName evidence="6">Glycosyl hydrolase</fullName>
    </submittedName>
</protein>
<proteinExistence type="inferred from homology"/>
<gene>
    <name evidence="6" type="ORF">DF196_09900</name>
</gene>
<dbReference type="InterPro" id="IPR026891">
    <property type="entry name" value="Fn3-like"/>
</dbReference>
<organism evidence="6 7">
    <name type="scientific">Bifidobacterium callitrichidarum</name>
    <dbReference type="NCBI Taxonomy" id="2052941"/>
    <lineage>
        <taxon>Bacteria</taxon>
        <taxon>Bacillati</taxon>
        <taxon>Actinomycetota</taxon>
        <taxon>Actinomycetes</taxon>
        <taxon>Bifidobacteriales</taxon>
        <taxon>Bifidobacteriaceae</taxon>
        <taxon>Bifidobacterium</taxon>
    </lineage>
</organism>
<dbReference type="SUPFAM" id="SSF52279">
    <property type="entry name" value="Beta-D-glucan exohydrolase, C-terminal domain"/>
    <property type="match status" value="1"/>
</dbReference>
<dbReference type="PROSITE" id="PS00775">
    <property type="entry name" value="GLYCOSYL_HYDROL_F3"/>
    <property type="match status" value="1"/>
</dbReference>
<dbReference type="InterPro" id="IPR001764">
    <property type="entry name" value="Glyco_hydro_3_N"/>
</dbReference>
<evidence type="ECO:0000256" key="2">
    <source>
        <dbReference type="ARBA" id="ARBA00022801"/>
    </source>
</evidence>
<dbReference type="InterPro" id="IPR002772">
    <property type="entry name" value="Glyco_hydro_3_C"/>
</dbReference>
<keyword evidence="2 4" id="KW-0378">Hydrolase</keyword>
<dbReference type="EMBL" id="QFFM01000022">
    <property type="protein sequence ID" value="PWG63823.1"/>
    <property type="molecule type" value="Genomic_DNA"/>
</dbReference>
<dbReference type="InterPro" id="IPR036881">
    <property type="entry name" value="Glyco_hydro_3_C_sf"/>
</dbReference>
<dbReference type="PANTHER" id="PTHR42715:SF10">
    <property type="entry name" value="BETA-GLUCOSIDASE"/>
    <property type="match status" value="1"/>
</dbReference>
<dbReference type="Pfam" id="PF14310">
    <property type="entry name" value="Fn3-like"/>
    <property type="match status" value="1"/>
</dbReference>
<dbReference type="InterPro" id="IPR050288">
    <property type="entry name" value="Cellulose_deg_GH3"/>
</dbReference>
<reference evidence="6 7" key="1">
    <citation type="journal article" date="2018" name="Int. J. Syst. Evol. Microbiol.">
        <title>Bifidobacterium callitrichidarum sp. nov. from the faeces of the emperor tamarin (Saguinus imperator).</title>
        <authorList>
            <person name="Modesto M."/>
            <person name="Michelini S."/>
            <person name="Sansosti M.C."/>
            <person name="De Filippo C."/>
            <person name="Cavalieri D."/>
            <person name="Qvirist L."/>
            <person name="Andlid T."/>
            <person name="Spiezio C."/>
            <person name="Sandri C."/>
            <person name="Pascarelli S."/>
            <person name="Sgorbati B."/>
            <person name="Mattarelli P."/>
        </authorList>
    </citation>
    <scope>NUCLEOTIDE SEQUENCE [LARGE SCALE GENOMIC DNA]</scope>
    <source>
        <strain evidence="6 7">TRI 5</strain>
    </source>
</reference>
<dbReference type="Proteomes" id="UP000245876">
    <property type="component" value="Unassembled WGS sequence"/>
</dbReference>
<keyword evidence="7" id="KW-1185">Reference proteome</keyword>
<dbReference type="GO" id="GO:0005975">
    <property type="term" value="P:carbohydrate metabolic process"/>
    <property type="evidence" value="ECO:0007669"/>
    <property type="project" value="InterPro"/>
</dbReference>